<evidence type="ECO:0000256" key="5">
    <source>
        <dbReference type="ARBA" id="ARBA00022741"/>
    </source>
</evidence>
<dbReference type="FunFam" id="3.40.50.300:FF:000838">
    <property type="entry name" value="ABC multidrug transporter (Eurofung)"/>
    <property type="match status" value="1"/>
</dbReference>
<dbReference type="EMBL" id="ML210964">
    <property type="protein sequence ID" value="TFK94853.1"/>
    <property type="molecule type" value="Genomic_DNA"/>
</dbReference>
<feature type="transmembrane region" description="Helical" evidence="10">
    <location>
        <begin position="1119"/>
        <end position="1140"/>
    </location>
</feature>
<dbReference type="PROSITE" id="PS00211">
    <property type="entry name" value="ABC_TRANSPORTER_1"/>
    <property type="match status" value="1"/>
</dbReference>
<keyword evidence="14" id="KW-1185">Reference proteome</keyword>
<dbReference type="InterPro" id="IPR011527">
    <property type="entry name" value="ABC1_TM_dom"/>
</dbReference>
<comment type="subcellular location">
    <subcellularLocation>
        <location evidence="1">Membrane</location>
        <topology evidence="1">Multi-pass membrane protein</topology>
    </subcellularLocation>
</comment>
<reference evidence="13 14" key="1">
    <citation type="journal article" date="2019" name="Nat. Ecol. Evol.">
        <title>Megaphylogeny resolves global patterns of mushroom evolution.</title>
        <authorList>
            <person name="Varga T."/>
            <person name="Krizsan K."/>
            <person name="Foldi C."/>
            <person name="Dima B."/>
            <person name="Sanchez-Garcia M."/>
            <person name="Sanchez-Ramirez S."/>
            <person name="Szollosi G.J."/>
            <person name="Szarkandi J.G."/>
            <person name="Papp V."/>
            <person name="Albert L."/>
            <person name="Andreopoulos W."/>
            <person name="Angelini C."/>
            <person name="Antonin V."/>
            <person name="Barry K.W."/>
            <person name="Bougher N.L."/>
            <person name="Buchanan P."/>
            <person name="Buyck B."/>
            <person name="Bense V."/>
            <person name="Catcheside P."/>
            <person name="Chovatia M."/>
            <person name="Cooper J."/>
            <person name="Damon W."/>
            <person name="Desjardin D."/>
            <person name="Finy P."/>
            <person name="Geml J."/>
            <person name="Haridas S."/>
            <person name="Hughes K."/>
            <person name="Justo A."/>
            <person name="Karasinski D."/>
            <person name="Kautmanova I."/>
            <person name="Kiss B."/>
            <person name="Kocsube S."/>
            <person name="Kotiranta H."/>
            <person name="LaButti K.M."/>
            <person name="Lechner B.E."/>
            <person name="Liimatainen K."/>
            <person name="Lipzen A."/>
            <person name="Lukacs Z."/>
            <person name="Mihaltcheva S."/>
            <person name="Morgado L.N."/>
            <person name="Niskanen T."/>
            <person name="Noordeloos M.E."/>
            <person name="Ohm R.A."/>
            <person name="Ortiz-Santana B."/>
            <person name="Ovrebo C."/>
            <person name="Racz N."/>
            <person name="Riley R."/>
            <person name="Savchenko A."/>
            <person name="Shiryaev A."/>
            <person name="Soop K."/>
            <person name="Spirin V."/>
            <person name="Szebenyi C."/>
            <person name="Tomsovsky M."/>
            <person name="Tulloss R.E."/>
            <person name="Uehling J."/>
            <person name="Grigoriev I.V."/>
            <person name="Vagvolgyi C."/>
            <person name="Papp T."/>
            <person name="Martin F.M."/>
            <person name="Miettinen O."/>
            <person name="Hibbett D.S."/>
            <person name="Nagy L.G."/>
        </authorList>
    </citation>
    <scope>NUCLEOTIDE SEQUENCE [LARGE SCALE GENOMIC DNA]</scope>
    <source>
        <strain evidence="13 14">HHB13444</strain>
    </source>
</reference>
<evidence type="ECO:0000256" key="9">
    <source>
        <dbReference type="SAM" id="MobiDB-lite"/>
    </source>
</evidence>
<dbReference type="PROSITE" id="PS50929">
    <property type="entry name" value="ABC_TM1F"/>
    <property type="match status" value="1"/>
</dbReference>
<dbReference type="InterPro" id="IPR003593">
    <property type="entry name" value="AAA+_ATPase"/>
</dbReference>
<keyword evidence="2" id="KW-0813">Transport</keyword>
<feature type="transmembrane region" description="Helical" evidence="10">
    <location>
        <begin position="185"/>
        <end position="204"/>
    </location>
</feature>
<sequence length="1436" mass="158468">MAVFPLTIRAAQQLLRGVHPLSLDLNRLVALPAGVATASLLVLFVQILVHRFTPPKRAKPAGYEMSRDDPAQSERTGATREGRAHLKFESFRLLLCVVLVALSVVTAVTGRSAGEGNLLGLSLVGVYSYTSALLLSSIVLKTPLEVSLRRHTSIVLLTTWAVYAYRDIWPLATYDSGPADIAEGGILWFKISALTLAGLVIPLSSPRRHTPVGKTECGINPEQTASPLSLVTYAFLDEIVWQASRMVHFPFDKLPPLADYDHTEYLVERSFPVLDPFVAKRPKSLLFGLLYVFRSEYLSLCIGHLVRTVAKFMNPFGIYQLLQYLETGGAGARVRPWVWIAWLSLGPLISQAGLHFYNFIAVRVMVQAGAVLTQLVYNHALRVRVKADIDSTAQAEPSTAAHPNGSKNLTGKLFNLATSDVQNVLEGREFLELPVTVIRMIKLFAWEDRTVAKIDEKRRKELETIYKAKVAILLSANVNYMIPVLVMVSTFFTYTVIMKKELTGNVPSILSHIRNMNLFPSVVQAKVSLDRVSQFLQQTELIDEFTPSNAHGWHSIIREDILGIRATTFSWSEQDDESSTPLATRAFRLHIDDELNFEPSHVNLVVGPTGSGKTALLLALLGEMHATPNGPGSYIGLPRSRGIAYVPQESWILSDTIKANILFGSAYDEPRYRQVIQHCGLEHDLSLFDHGDETEVGERGLTLSGGQKARVSLARAVYSAAETLLLDDVFAALDVHTARWIVEKCLKGELIRGRTVILVTHNIAVVEGVASYVVSLGTNGRIANQGKWTRVLEEDAALSKELDVEREEFKTDVGDISNLSDMETRKSTSTGQGKLVAPEEISQGRVSWSTVKAYLSDIGGSHPLVFWGSITASLLLSQAFNVSQSYWVGYWAQQYQDHDRLSVSVSYYLAVYLGLICSDFAFRWSSFVMYLSGVMRASQKIHQALIESILHATLRWLDTTPTSRIIVRCTQDIQTIDSPLSGMLYNLYETTASLMISLVAIILAAPIFSVMGLMLIALGGWWGQMYLKAQLPIQREKSNTRAPILGHLSATISGLVTIRAYGAQERFIHESYLKLNNYTRATRTFYNLNRWISLRLEMASAVFAASLAVYLVYGPGGNAAITGFALGQAVGFSEMILWWVRMFIMVEVQTNRHVNYLHIEHEASPTPAGTPPAYWPASGNLRVENLSARYSADGPRVLHEVSFEVKSGEHVGIVGRTGSGKSSLALSLLRLIIAEGQVYYDGIQTDSINLDVLRSKVTIIPQAPELLSGTLRENLDPFSEFEDTVLNDALRASGLFSLQSEEEQSRITLDSPISSGGGNLSVGQRQIIALARAIARQSKLLILDEATSAIDYDTDTVIQRSLREAVSKDTTVLTIAHRLQTIMDADKILVLDSGRVAEFGPPAQLLTNKDSLFSKLVNESGDRDALLAIVEKSTNT</sequence>
<dbReference type="Gene3D" id="3.40.50.300">
    <property type="entry name" value="P-loop containing nucleotide triphosphate hydrolases"/>
    <property type="match status" value="2"/>
</dbReference>
<protein>
    <submittedName>
        <fullName evidence="13">P-loop containing nucleoside triphosphate hydrolase protein</fullName>
    </submittedName>
</protein>
<evidence type="ECO:0000256" key="3">
    <source>
        <dbReference type="ARBA" id="ARBA00022692"/>
    </source>
</evidence>
<dbReference type="InParanoid" id="A0A5C3Q8T3"/>
<keyword evidence="3 10" id="KW-0812">Transmembrane</keyword>
<feature type="transmembrane region" description="Helical" evidence="10">
    <location>
        <begin position="1042"/>
        <end position="1062"/>
    </location>
</feature>
<dbReference type="PANTHER" id="PTHR24223:SF356">
    <property type="entry name" value="ATP-BINDING CASSETTE TRANSPORTER ABC4"/>
    <property type="match status" value="1"/>
</dbReference>
<feature type="transmembrane region" description="Helical" evidence="10">
    <location>
        <begin position="994"/>
        <end position="1022"/>
    </location>
</feature>
<keyword evidence="6" id="KW-0067">ATP-binding</keyword>
<evidence type="ECO:0000256" key="4">
    <source>
        <dbReference type="ARBA" id="ARBA00022737"/>
    </source>
</evidence>
<dbReference type="SUPFAM" id="SSF90123">
    <property type="entry name" value="ABC transporter transmembrane region"/>
    <property type="match status" value="2"/>
</dbReference>
<evidence type="ECO:0000256" key="7">
    <source>
        <dbReference type="ARBA" id="ARBA00022989"/>
    </source>
</evidence>
<dbReference type="CDD" id="cd03250">
    <property type="entry name" value="ABCC_MRP_domain1"/>
    <property type="match status" value="1"/>
</dbReference>
<dbReference type="SUPFAM" id="SSF52540">
    <property type="entry name" value="P-loop containing nucleoside triphosphate hydrolases"/>
    <property type="match status" value="2"/>
</dbReference>
<feature type="compositionally biased region" description="Basic and acidic residues" evidence="9">
    <location>
        <begin position="65"/>
        <end position="80"/>
    </location>
</feature>
<evidence type="ECO:0000256" key="1">
    <source>
        <dbReference type="ARBA" id="ARBA00004141"/>
    </source>
</evidence>
<feature type="transmembrane region" description="Helical" evidence="10">
    <location>
        <begin position="337"/>
        <end position="357"/>
    </location>
</feature>
<evidence type="ECO:0000256" key="6">
    <source>
        <dbReference type="ARBA" id="ARBA00022840"/>
    </source>
</evidence>
<dbReference type="GO" id="GO:0016887">
    <property type="term" value="F:ATP hydrolysis activity"/>
    <property type="evidence" value="ECO:0007669"/>
    <property type="project" value="InterPro"/>
</dbReference>
<evidence type="ECO:0000313" key="14">
    <source>
        <dbReference type="Proteomes" id="UP000308197"/>
    </source>
</evidence>
<dbReference type="FunFam" id="1.20.1560.10:FF:000013">
    <property type="entry name" value="ABC transporter C family member 2"/>
    <property type="match status" value="1"/>
</dbReference>
<evidence type="ECO:0000256" key="8">
    <source>
        <dbReference type="ARBA" id="ARBA00023136"/>
    </source>
</evidence>
<evidence type="ECO:0000313" key="13">
    <source>
        <dbReference type="EMBL" id="TFK94853.1"/>
    </source>
</evidence>
<dbReference type="InterPro" id="IPR036640">
    <property type="entry name" value="ABC1_TM_sf"/>
</dbReference>
<feature type="transmembrane region" description="Helical" evidence="10">
    <location>
        <begin position="470"/>
        <end position="497"/>
    </location>
</feature>
<keyword evidence="8 10" id="KW-0472">Membrane</keyword>
<dbReference type="CDD" id="cd03244">
    <property type="entry name" value="ABCC_MRP_domain2"/>
    <property type="match status" value="1"/>
</dbReference>
<evidence type="ECO:0000256" key="2">
    <source>
        <dbReference type="ARBA" id="ARBA00022448"/>
    </source>
</evidence>
<feature type="transmembrane region" description="Helical" evidence="10">
    <location>
        <begin position="285"/>
        <end position="306"/>
    </location>
</feature>
<dbReference type="PROSITE" id="PS50893">
    <property type="entry name" value="ABC_TRANSPORTER_2"/>
    <property type="match status" value="2"/>
</dbReference>
<dbReference type="Pfam" id="PF00664">
    <property type="entry name" value="ABC_membrane"/>
    <property type="match status" value="2"/>
</dbReference>
<feature type="transmembrane region" description="Helical" evidence="10">
    <location>
        <begin position="1092"/>
        <end position="1113"/>
    </location>
</feature>
<organism evidence="13 14">
    <name type="scientific">Polyporus arcularius HHB13444</name>
    <dbReference type="NCBI Taxonomy" id="1314778"/>
    <lineage>
        <taxon>Eukaryota</taxon>
        <taxon>Fungi</taxon>
        <taxon>Dikarya</taxon>
        <taxon>Basidiomycota</taxon>
        <taxon>Agaricomycotina</taxon>
        <taxon>Agaricomycetes</taxon>
        <taxon>Polyporales</taxon>
        <taxon>Polyporaceae</taxon>
        <taxon>Polyporus</taxon>
    </lineage>
</organism>
<keyword evidence="5" id="KW-0547">Nucleotide-binding</keyword>
<dbReference type="FunCoup" id="A0A5C3Q8T3">
    <property type="interactions" value="40"/>
</dbReference>
<keyword evidence="13" id="KW-0378">Hydrolase</keyword>
<feature type="region of interest" description="Disordered" evidence="9">
    <location>
        <begin position="58"/>
        <end position="80"/>
    </location>
</feature>
<dbReference type="GO" id="GO:0005524">
    <property type="term" value="F:ATP binding"/>
    <property type="evidence" value="ECO:0007669"/>
    <property type="project" value="UniProtKB-KW"/>
</dbReference>
<evidence type="ECO:0000256" key="10">
    <source>
        <dbReference type="SAM" id="Phobius"/>
    </source>
</evidence>
<dbReference type="SMART" id="SM00382">
    <property type="entry name" value="AAA"/>
    <property type="match status" value="2"/>
</dbReference>
<dbReference type="GO" id="GO:0016020">
    <property type="term" value="C:membrane"/>
    <property type="evidence" value="ECO:0007669"/>
    <property type="project" value="UniProtKB-SubCell"/>
</dbReference>
<proteinExistence type="predicted"/>
<dbReference type="Pfam" id="PF00005">
    <property type="entry name" value="ABC_tran"/>
    <property type="match status" value="2"/>
</dbReference>
<name>A0A5C3Q8T3_9APHY</name>
<dbReference type="GO" id="GO:0140359">
    <property type="term" value="F:ABC-type transporter activity"/>
    <property type="evidence" value="ECO:0007669"/>
    <property type="project" value="InterPro"/>
</dbReference>
<dbReference type="InterPro" id="IPR017871">
    <property type="entry name" value="ABC_transporter-like_CS"/>
</dbReference>
<dbReference type="STRING" id="1314778.A0A5C3Q8T3"/>
<feature type="transmembrane region" description="Helical" evidence="10">
    <location>
        <begin position="147"/>
        <end position="165"/>
    </location>
</feature>
<dbReference type="CDD" id="cd18604">
    <property type="entry name" value="ABC_6TM_VMR1_D2_like"/>
    <property type="match status" value="1"/>
</dbReference>
<feature type="transmembrane region" description="Helical" evidence="10">
    <location>
        <begin position="29"/>
        <end position="49"/>
    </location>
</feature>
<evidence type="ECO:0000259" key="12">
    <source>
        <dbReference type="PROSITE" id="PS50929"/>
    </source>
</evidence>
<feature type="domain" description="ABC transporter" evidence="11">
    <location>
        <begin position="1181"/>
        <end position="1418"/>
    </location>
</feature>
<dbReference type="PANTHER" id="PTHR24223">
    <property type="entry name" value="ATP-BINDING CASSETTE SUB-FAMILY C"/>
    <property type="match status" value="1"/>
</dbReference>
<dbReference type="Gene3D" id="1.20.1560.10">
    <property type="entry name" value="ABC transporter type 1, transmembrane domain"/>
    <property type="match status" value="2"/>
</dbReference>
<evidence type="ECO:0000259" key="11">
    <source>
        <dbReference type="PROSITE" id="PS50893"/>
    </source>
</evidence>
<dbReference type="InterPro" id="IPR050173">
    <property type="entry name" value="ABC_transporter_C-like"/>
</dbReference>
<dbReference type="InterPro" id="IPR027417">
    <property type="entry name" value="P-loop_NTPase"/>
</dbReference>
<gene>
    <name evidence="13" type="ORF">K466DRAFT_593151</name>
</gene>
<dbReference type="Proteomes" id="UP000308197">
    <property type="component" value="Unassembled WGS sequence"/>
</dbReference>
<feature type="domain" description="ABC transporter" evidence="11">
    <location>
        <begin position="564"/>
        <end position="804"/>
    </location>
</feature>
<accession>A0A5C3Q8T3</accession>
<feature type="transmembrane region" description="Helical" evidence="10">
    <location>
        <begin position="119"/>
        <end position="140"/>
    </location>
</feature>
<feature type="transmembrane region" description="Helical" evidence="10">
    <location>
        <begin position="93"/>
        <end position="113"/>
    </location>
</feature>
<dbReference type="CDD" id="cd18596">
    <property type="entry name" value="ABC_6TM_VMR1_D1_like"/>
    <property type="match status" value="1"/>
</dbReference>
<dbReference type="InterPro" id="IPR003439">
    <property type="entry name" value="ABC_transporter-like_ATP-bd"/>
</dbReference>
<keyword evidence="4" id="KW-0677">Repeat</keyword>
<keyword evidence="7 10" id="KW-1133">Transmembrane helix</keyword>
<feature type="domain" description="ABC transmembrane type-1" evidence="12">
    <location>
        <begin position="870"/>
        <end position="1146"/>
    </location>
</feature>